<accession>A0ACD3ZF93</accession>
<dbReference type="EMBL" id="CP090037">
    <property type="protein sequence ID" value="UPK99887.1"/>
    <property type="molecule type" value="Genomic_DNA"/>
</dbReference>
<proteinExistence type="predicted"/>
<dbReference type="Proteomes" id="UP000830768">
    <property type="component" value="Chromosome 9"/>
</dbReference>
<evidence type="ECO:0000313" key="1">
    <source>
        <dbReference type="EMBL" id="UPK99887.1"/>
    </source>
</evidence>
<name>A0ACD3ZF93_FUSSC</name>
<gene>
    <name evidence="1" type="ORF">LCI18_010822</name>
</gene>
<organism evidence="1 2">
    <name type="scientific">Fusarium solani subsp. cucurbitae</name>
    <name type="common">Neocosmosporum cucurbitae</name>
    <dbReference type="NCBI Taxonomy" id="2747967"/>
    <lineage>
        <taxon>Eukaryota</taxon>
        <taxon>Fungi</taxon>
        <taxon>Dikarya</taxon>
        <taxon>Ascomycota</taxon>
        <taxon>Pezizomycotina</taxon>
        <taxon>Sordariomycetes</taxon>
        <taxon>Hypocreomycetidae</taxon>
        <taxon>Hypocreales</taxon>
        <taxon>Nectriaceae</taxon>
        <taxon>Fusarium</taxon>
        <taxon>Fusarium solani species complex</taxon>
    </lineage>
</organism>
<reference evidence="1" key="1">
    <citation type="submission" date="2021-11" db="EMBL/GenBank/DDBJ databases">
        <title>Fusarium solani-melongenae Genome sequencing and assembly.</title>
        <authorList>
            <person name="Xie S."/>
            <person name="Huang L."/>
            <person name="Zhang X."/>
        </authorList>
    </citation>
    <scope>NUCLEOTIDE SEQUENCE</scope>
    <source>
        <strain evidence="1">CRI 24-3</strain>
    </source>
</reference>
<evidence type="ECO:0000313" key="2">
    <source>
        <dbReference type="Proteomes" id="UP000830768"/>
    </source>
</evidence>
<keyword evidence="2" id="KW-1185">Reference proteome</keyword>
<sequence length="266" mass="31073">MLCRTFSVCEKVKVSVMTFKLLEVDLVNDFDQVIECQWASYEKPYQPFFRLFCPLLGDGPSAREESLRESTARQLVWHDTDSTSYWAKVVNDDDTIVGACLWKICPTNPFEDYNAHEDADWHPEGERREYVSRCLEQFDLPRSKMGARPQVYLNILYTHPDYRRQGVADLILNWGKKKADEMGVEMWIDATELGVPVYKKHGFTVVNVNRLQPAKAEPGEEWREIERELQPMTFWQMWRPAGGDYVEGKSVKPWETDAWQSDSTEE</sequence>
<protein>
    <submittedName>
        <fullName evidence="1">Uncharacterized protein</fullName>
    </submittedName>
</protein>